<protein>
    <recommendedName>
        <fullName evidence="1">BTB domain-containing protein</fullName>
    </recommendedName>
</protein>
<evidence type="ECO:0000259" key="1">
    <source>
        <dbReference type="PROSITE" id="PS50097"/>
    </source>
</evidence>
<sequence length="230" mass="26574">MGSIHNSRITVLMSVCELQKIGPRVDGPTLDIYVIDNPEPIVMHRALIAASSKFFEAVLNGHWKESEGIVRIPYAEKIGLENDLACEGRGYCRSVQLDRLTELYVLEDVLIDIRFKNRVIDGFIHYFRSNNRYPTTLAKYIYGKTFEGSPMRRLLVDFYGHRRLFSSNTDNDPTFSDNDFDMAPREFLVDLLQRIGGKQDLPEFKARLPWTADKCGNYHEHNDEQSFCRS</sequence>
<evidence type="ECO:0000313" key="3">
    <source>
        <dbReference type="Proteomes" id="UP000799429"/>
    </source>
</evidence>
<evidence type="ECO:0000313" key="2">
    <source>
        <dbReference type="EMBL" id="KAF2842290.1"/>
    </source>
</evidence>
<dbReference type="AlphaFoldDB" id="A0A9P4SGW7"/>
<gene>
    <name evidence="2" type="ORF">M501DRAFT_1013643</name>
</gene>
<comment type="caution">
    <text evidence="2">The sequence shown here is derived from an EMBL/GenBank/DDBJ whole genome shotgun (WGS) entry which is preliminary data.</text>
</comment>
<accession>A0A9P4SGW7</accession>
<feature type="domain" description="BTB" evidence="1">
    <location>
        <begin position="30"/>
        <end position="136"/>
    </location>
</feature>
<proteinExistence type="predicted"/>
<dbReference type="EMBL" id="MU006090">
    <property type="protein sequence ID" value="KAF2842290.1"/>
    <property type="molecule type" value="Genomic_DNA"/>
</dbReference>
<dbReference type="InterPro" id="IPR000210">
    <property type="entry name" value="BTB/POZ_dom"/>
</dbReference>
<dbReference type="OrthoDB" id="1022638at2759"/>
<organism evidence="2 3">
    <name type="scientific">Patellaria atrata CBS 101060</name>
    <dbReference type="NCBI Taxonomy" id="1346257"/>
    <lineage>
        <taxon>Eukaryota</taxon>
        <taxon>Fungi</taxon>
        <taxon>Dikarya</taxon>
        <taxon>Ascomycota</taxon>
        <taxon>Pezizomycotina</taxon>
        <taxon>Dothideomycetes</taxon>
        <taxon>Dothideomycetes incertae sedis</taxon>
        <taxon>Patellariales</taxon>
        <taxon>Patellariaceae</taxon>
        <taxon>Patellaria</taxon>
    </lineage>
</organism>
<dbReference type="PANTHER" id="PTHR47843">
    <property type="entry name" value="BTB DOMAIN-CONTAINING PROTEIN-RELATED"/>
    <property type="match status" value="1"/>
</dbReference>
<reference evidence="2" key="1">
    <citation type="journal article" date="2020" name="Stud. Mycol.">
        <title>101 Dothideomycetes genomes: a test case for predicting lifestyles and emergence of pathogens.</title>
        <authorList>
            <person name="Haridas S."/>
            <person name="Albert R."/>
            <person name="Binder M."/>
            <person name="Bloem J."/>
            <person name="Labutti K."/>
            <person name="Salamov A."/>
            <person name="Andreopoulos B."/>
            <person name="Baker S."/>
            <person name="Barry K."/>
            <person name="Bills G."/>
            <person name="Bluhm B."/>
            <person name="Cannon C."/>
            <person name="Castanera R."/>
            <person name="Culley D."/>
            <person name="Daum C."/>
            <person name="Ezra D."/>
            <person name="Gonzalez J."/>
            <person name="Henrissat B."/>
            <person name="Kuo A."/>
            <person name="Liang C."/>
            <person name="Lipzen A."/>
            <person name="Lutzoni F."/>
            <person name="Magnuson J."/>
            <person name="Mondo S."/>
            <person name="Nolan M."/>
            <person name="Ohm R."/>
            <person name="Pangilinan J."/>
            <person name="Park H.-J."/>
            <person name="Ramirez L."/>
            <person name="Alfaro M."/>
            <person name="Sun H."/>
            <person name="Tritt A."/>
            <person name="Yoshinaga Y."/>
            <person name="Zwiers L.-H."/>
            <person name="Turgeon B."/>
            <person name="Goodwin S."/>
            <person name="Spatafora J."/>
            <person name="Crous P."/>
            <person name="Grigoriev I."/>
        </authorList>
    </citation>
    <scope>NUCLEOTIDE SEQUENCE</scope>
    <source>
        <strain evidence="2">CBS 101060</strain>
    </source>
</reference>
<dbReference type="PROSITE" id="PS50097">
    <property type="entry name" value="BTB"/>
    <property type="match status" value="1"/>
</dbReference>
<dbReference type="Proteomes" id="UP000799429">
    <property type="component" value="Unassembled WGS sequence"/>
</dbReference>
<keyword evidence="3" id="KW-1185">Reference proteome</keyword>
<name>A0A9P4SGW7_9PEZI</name>